<dbReference type="GO" id="GO:0046872">
    <property type="term" value="F:metal ion binding"/>
    <property type="evidence" value="ECO:0007669"/>
    <property type="project" value="InterPro"/>
</dbReference>
<reference evidence="2" key="1">
    <citation type="journal article" date="2013" name="Nature">
        <title>Draft genome of the wheat A-genome progenitor Triticum urartu.</title>
        <authorList>
            <person name="Ling H.Q."/>
            <person name="Zhao S."/>
            <person name="Liu D."/>
            <person name="Wang J."/>
            <person name="Sun H."/>
            <person name="Zhang C."/>
            <person name="Fan H."/>
            <person name="Li D."/>
            <person name="Dong L."/>
            <person name="Tao Y."/>
            <person name="Gao C."/>
            <person name="Wu H."/>
            <person name="Li Y."/>
            <person name="Cui Y."/>
            <person name="Guo X."/>
            <person name="Zheng S."/>
            <person name="Wang B."/>
            <person name="Yu K."/>
            <person name="Liang Q."/>
            <person name="Yang W."/>
            <person name="Lou X."/>
            <person name="Chen J."/>
            <person name="Feng M."/>
            <person name="Jian J."/>
            <person name="Zhang X."/>
            <person name="Luo G."/>
            <person name="Jiang Y."/>
            <person name="Liu J."/>
            <person name="Wang Z."/>
            <person name="Sha Y."/>
            <person name="Zhang B."/>
            <person name="Wu H."/>
            <person name="Tang D."/>
            <person name="Shen Q."/>
            <person name="Xue P."/>
            <person name="Zou S."/>
            <person name="Wang X."/>
            <person name="Liu X."/>
            <person name="Wang F."/>
            <person name="Yang Y."/>
            <person name="An X."/>
            <person name="Dong Z."/>
            <person name="Zhang K."/>
            <person name="Zhang X."/>
            <person name="Luo M.C."/>
            <person name="Dvorak J."/>
            <person name="Tong Y."/>
            <person name="Wang J."/>
            <person name="Yang H."/>
            <person name="Li Z."/>
            <person name="Wang D."/>
            <person name="Zhang A."/>
            <person name="Wang J."/>
        </authorList>
    </citation>
    <scope>NUCLEOTIDE SEQUENCE</scope>
</reference>
<dbReference type="InterPro" id="IPR006121">
    <property type="entry name" value="HMA_dom"/>
</dbReference>
<dbReference type="Pfam" id="PF00403">
    <property type="entry name" value="HMA"/>
    <property type="match status" value="1"/>
</dbReference>
<evidence type="ECO:0000256" key="1">
    <source>
        <dbReference type="SAM" id="MobiDB-lite"/>
    </source>
</evidence>
<gene>
    <name evidence="2" type="ORF">TRIUR3_19583</name>
</gene>
<dbReference type="InterPro" id="IPR044258">
    <property type="entry name" value="HIPP09-like"/>
</dbReference>
<dbReference type="CDD" id="cd00371">
    <property type="entry name" value="HMA"/>
    <property type="match status" value="1"/>
</dbReference>
<feature type="compositionally biased region" description="Pro residues" evidence="1">
    <location>
        <begin position="46"/>
        <end position="56"/>
    </location>
</feature>
<organism evidence="2">
    <name type="scientific">Triticum urartu</name>
    <name type="common">Red wild einkorn</name>
    <name type="synonym">Crithodium urartu</name>
    <dbReference type="NCBI Taxonomy" id="4572"/>
    <lineage>
        <taxon>Eukaryota</taxon>
        <taxon>Viridiplantae</taxon>
        <taxon>Streptophyta</taxon>
        <taxon>Embryophyta</taxon>
        <taxon>Tracheophyta</taxon>
        <taxon>Spermatophyta</taxon>
        <taxon>Magnoliopsida</taxon>
        <taxon>Liliopsida</taxon>
        <taxon>Poales</taxon>
        <taxon>Poaceae</taxon>
        <taxon>BOP clade</taxon>
        <taxon>Pooideae</taxon>
        <taxon>Triticodae</taxon>
        <taxon>Triticeae</taxon>
        <taxon>Triticinae</taxon>
        <taxon>Triticum</taxon>
    </lineage>
</organism>
<dbReference type="SUPFAM" id="SSF55008">
    <property type="entry name" value="HMA, heavy metal-associated domain"/>
    <property type="match status" value="1"/>
</dbReference>
<dbReference type="AlphaFoldDB" id="M7ZVE4"/>
<feature type="compositionally biased region" description="Low complexity" evidence="1">
    <location>
        <begin position="96"/>
        <end position="105"/>
    </location>
</feature>
<feature type="compositionally biased region" description="Basic and acidic residues" evidence="1">
    <location>
        <begin position="106"/>
        <end position="116"/>
    </location>
</feature>
<feature type="region of interest" description="Disordered" evidence="1">
    <location>
        <begin position="89"/>
        <end position="144"/>
    </location>
</feature>
<dbReference type="InterPro" id="IPR036163">
    <property type="entry name" value="HMA_dom_sf"/>
</dbReference>
<dbReference type="STRING" id="4572.M7ZVE4"/>
<dbReference type="EMBL" id="KD061344">
    <property type="protein sequence ID" value="EMS64052.1"/>
    <property type="molecule type" value="Genomic_DNA"/>
</dbReference>
<evidence type="ECO:0000313" key="2">
    <source>
        <dbReference type="EMBL" id="EMS64052.1"/>
    </source>
</evidence>
<name>M7ZVE4_TRIUA</name>
<proteinExistence type="predicted"/>
<sequence length="170" mass="17453">MGEQVATKEEANNKEASPAPAPAEEKKDEAAPPPADQDPNKEEPPADPPSPPPPVPVILGVELHCTGCAKRIRRSLLRCKGVETVHVDMPPGGRGPCAAPSPAGAARHDGQEDGHARHAAAAAPPPPQPLRHDHDAPAVGASTAAATSGHADAVLDSFMANIGLTLKFEK</sequence>
<feature type="compositionally biased region" description="Basic and acidic residues" evidence="1">
    <location>
        <begin position="1"/>
        <end position="13"/>
    </location>
</feature>
<feature type="region of interest" description="Disordered" evidence="1">
    <location>
        <begin position="1"/>
        <end position="58"/>
    </location>
</feature>
<dbReference type="PANTHER" id="PTHR47066">
    <property type="entry name" value="HEAVY METAL-ASSOCIATED ISOPRENYLATED PLANT PROTEIN 9"/>
    <property type="match status" value="1"/>
</dbReference>
<protein>
    <submittedName>
        <fullName evidence="2">Uncharacterized protein</fullName>
    </submittedName>
</protein>
<dbReference type="PANTHER" id="PTHR47066:SF1">
    <property type="entry name" value="HEAVY METAL-ASSOCIATED ISOPRENYLATED PLANT PROTEIN 9"/>
    <property type="match status" value="1"/>
</dbReference>
<dbReference type="Gene3D" id="3.30.70.100">
    <property type="match status" value="1"/>
</dbReference>
<accession>M7ZVE4</accession>